<comment type="caution">
    <text evidence="6">The sequence shown here is derived from an EMBL/GenBank/DDBJ whole genome shotgun (WGS) entry which is preliminary data.</text>
</comment>
<keyword evidence="3" id="KW-0472">Membrane</keyword>
<evidence type="ECO:0000259" key="5">
    <source>
        <dbReference type="PROSITE" id="PS51034"/>
    </source>
</evidence>
<keyword evidence="3" id="KW-0812">Transmembrane</keyword>
<evidence type="ECO:0000256" key="2">
    <source>
        <dbReference type="ARBA" id="ARBA00023157"/>
    </source>
</evidence>
<evidence type="ECO:0000256" key="1">
    <source>
        <dbReference type="ARBA" id="ARBA00022729"/>
    </source>
</evidence>
<dbReference type="PROSITE" id="PS51034">
    <property type="entry name" value="ZP_2"/>
    <property type="match status" value="1"/>
</dbReference>
<feature type="chain" id="PRO_5042879478" description="ZP domain-containing protein" evidence="4">
    <location>
        <begin position="18"/>
        <end position="818"/>
    </location>
</feature>
<evidence type="ECO:0000313" key="7">
    <source>
        <dbReference type="Proteomes" id="UP001331515"/>
    </source>
</evidence>
<dbReference type="PANTHER" id="PTHR14002">
    <property type="entry name" value="ENDOGLIN/TGF-BETA RECEPTOR TYPE III"/>
    <property type="match status" value="1"/>
</dbReference>
<name>A0AAN8I087_CHAGU</name>
<dbReference type="PANTHER" id="PTHR14002:SF59">
    <property type="entry name" value="CUB AND ZONA PELLUCIDA-LIKE DOMAIN-CONTAINING PROTEIN 1-RELATED"/>
    <property type="match status" value="1"/>
</dbReference>
<keyword evidence="1 4" id="KW-0732">Signal</keyword>
<dbReference type="Gene3D" id="2.60.40.4100">
    <property type="entry name" value="Zona pellucida, ZP-C domain"/>
    <property type="match status" value="1"/>
</dbReference>
<dbReference type="EMBL" id="JAURVH010001513">
    <property type="protein sequence ID" value="KAK5934866.1"/>
    <property type="molecule type" value="Genomic_DNA"/>
</dbReference>
<feature type="signal peptide" evidence="4">
    <location>
        <begin position="1"/>
        <end position="17"/>
    </location>
</feature>
<keyword evidence="3" id="KW-1133">Transmembrane helix</keyword>
<dbReference type="InterPro" id="IPR055355">
    <property type="entry name" value="ZP-C"/>
</dbReference>
<dbReference type="AlphaFoldDB" id="A0AAN8I087"/>
<keyword evidence="7" id="KW-1185">Reference proteome</keyword>
<evidence type="ECO:0000313" key="6">
    <source>
        <dbReference type="EMBL" id="KAK5934866.1"/>
    </source>
</evidence>
<feature type="domain" description="ZP" evidence="5">
    <location>
        <begin position="483"/>
        <end position="734"/>
    </location>
</feature>
<dbReference type="FunFam" id="2.60.40.3210:FF:000013">
    <property type="entry name" value="Uncharacterized protein"/>
    <property type="match status" value="1"/>
</dbReference>
<dbReference type="InterPro" id="IPR042235">
    <property type="entry name" value="ZP-C_dom"/>
</dbReference>
<dbReference type="Proteomes" id="UP001331515">
    <property type="component" value="Unassembled WGS sequence"/>
</dbReference>
<dbReference type="InterPro" id="IPR001507">
    <property type="entry name" value="ZP_dom"/>
</dbReference>
<proteinExistence type="predicted"/>
<dbReference type="Pfam" id="PF23344">
    <property type="entry name" value="ZP-N"/>
    <property type="match status" value="1"/>
</dbReference>
<feature type="transmembrane region" description="Helical" evidence="3">
    <location>
        <begin position="781"/>
        <end position="801"/>
    </location>
</feature>
<dbReference type="InterPro" id="IPR055356">
    <property type="entry name" value="ZP-N"/>
</dbReference>
<protein>
    <recommendedName>
        <fullName evidence="5">ZP domain-containing protein</fullName>
    </recommendedName>
</protein>
<dbReference type="Gene3D" id="2.60.40.3210">
    <property type="entry name" value="Zona pellucida, ZP-N domain"/>
    <property type="match status" value="1"/>
</dbReference>
<reference evidence="6 7" key="1">
    <citation type="journal article" date="2023" name="Mol. Biol. Evol.">
        <title>Genomics of Secondarily Temperate Adaptation in the Only Non-Antarctic Icefish.</title>
        <authorList>
            <person name="Rivera-Colon A.G."/>
            <person name="Rayamajhi N."/>
            <person name="Minhas B.F."/>
            <person name="Madrigal G."/>
            <person name="Bilyk K.T."/>
            <person name="Yoon V."/>
            <person name="Hune M."/>
            <person name="Gregory S."/>
            <person name="Cheng C.H.C."/>
            <person name="Catchen J.M."/>
        </authorList>
    </citation>
    <scope>NUCLEOTIDE SEQUENCE [LARGE SCALE GENOMIC DNA]</scope>
    <source>
        <tissue evidence="6">White muscle</tissue>
    </source>
</reference>
<accession>A0AAN8I087</accession>
<dbReference type="Pfam" id="PF00100">
    <property type="entry name" value="Zona_pellucida"/>
    <property type="match status" value="1"/>
</dbReference>
<gene>
    <name evidence="6" type="ORF">CgunFtcFv8_020280</name>
</gene>
<dbReference type="SMART" id="SM00241">
    <property type="entry name" value="ZP"/>
    <property type="match status" value="1"/>
</dbReference>
<keyword evidence="2" id="KW-1015">Disulfide bond</keyword>
<evidence type="ECO:0000256" key="3">
    <source>
        <dbReference type="SAM" id="Phobius"/>
    </source>
</evidence>
<sequence>MAAALLLLLQLVSLASASHHYGGTVTYSYKGRNPDGSFRVDFRDRATYDGCQYSHYQTCSTGNCGLVTNQQRGITDRSTNAPQSNRQWCETETVQQRKVPTDKPFEMRASSCCWIRTRNRVSGWRFRTQVDLGSRSDTGKPNRSPDIAILPFLRVPQNCPRTYKLMSFDPDGDTVRCRYGDIRNIECSGCNQPSGFVLDQGSCSLHYRNAIANPSVFGFDTDHGCSTSHNCSTNHNPMGVVVVSFYTSSTDHNCTTNHNPMGVVVVSFYTSSTNHNCSTNHNPMGVVVVSFYTSSTDHNCSTNHNPMGVVVSFYTSSTDHNCTTNHNPMAVVVSSFNSSNNYTHLHGTTPPLSKLPLQFSFLVDPPAPSCVDGLYLPRFVHPTPEDGQHINAEVNKEVEIRVRAQASHATLHDIIISGPLNITKHRSTHGDFVIRWTPGPDDVGDHYPICFAVESVIESGIYQSEMRCVLVNIGQRLIESHVTCHESSMTVEVTRSSLPGLHEDHLRLSDPSNTACNLQTNSNSTHIIAVVPLNACGTQIEEDEENLVFKNEITTVDNIHDLITRNHLLEVQFYCQYPKRGNVSQGFTAHRRNVVVWDKGFGKFTYEFEFYPDSQYRQMVDPGLYPLEYDVTNRIFMQIEAKSTVNNTQLFVESCSAAPYDTPNYWPTYSIIENGCNLDQTVQVHRSANPRQFRFSMEAFQFIGLHDQVYISCSVLMCEAGSSGTRCSQGCINSPLTGHHHHRKREAITQSARHFISQGPLRLKRSAESTGSPATPLNLNLVFIVGCLLAAAGMISAVALYKVRASKVKYQPLASFEN</sequence>
<organism evidence="6 7">
    <name type="scientific">Champsocephalus gunnari</name>
    <name type="common">Mackerel icefish</name>
    <dbReference type="NCBI Taxonomy" id="52237"/>
    <lineage>
        <taxon>Eukaryota</taxon>
        <taxon>Metazoa</taxon>
        <taxon>Chordata</taxon>
        <taxon>Craniata</taxon>
        <taxon>Vertebrata</taxon>
        <taxon>Euteleostomi</taxon>
        <taxon>Actinopterygii</taxon>
        <taxon>Neopterygii</taxon>
        <taxon>Teleostei</taxon>
        <taxon>Neoteleostei</taxon>
        <taxon>Acanthomorphata</taxon>
        <taxon>Eupercaria</taxon>
        <taxon>Perciformes</taxon>
        <taxon>Notothenioidei</taxon>
        <taxon>Channichthyidae</taxon>
        <taxon>Champsocephalus</taxon>
    </lineage>
</organism>
<evidence type="ECO:0000256" key="4">
    <source>
        <dbReference type="SAM" id="SignalP"/>
    </source>
</evidence>